<evidence type="ECO:0000313" key="10">
    <source>
        <dbReference type="Proteomes" id="UP001419268"/>
    </source>
</evidence>
<feature type="transmembrane region" description="Helical" evidence="8">
    <location>
        <begin position="125"/>
        <end position="145"/>
    </location>
</feature>
<evidence type="ECO:0000256" key="1">
    <source>
        <dbReference type="ARBA" id="ARBA00004141"/>
    </source>
</evidence>
<feature type="transmembrane region" description="Helical" evidence="8">
    <location>
        <begin position="193"/>
        <end position="213"/>
    </location>
</feature>
<evidence type="ECO:0000256" key="5">
    <source>
        <dbReference type="ARBA" id="ARBA00023136"/>
    </source>
</evidence>
<reference evidence="9 10" key="1">
    <citation type="submission" date="2024-01" db="EMBL/GenBank/DDBJ databases">
        <title>Genome assemblies of Stephania.</title>
        <authorList>
            <person name="Yang L."/>
        </authorList>
    </citation>
    <scope>NUCLEOTIDE SEQUENCE [LARGE SCALE GENOMIC DNA]</scope>
    <source>
        <strain evidence="9">JXDWG</strain>
        <tissue evidence="9">Leaf</tissue>
    </source>
</reference>
<comment type="similarity">
    <text evidence="2">Belongs to the TMEM161 family.</text>
</comment>
<dbReference type="PANTHER" id="PTHR13624">
    <property type="entry name" value="RE42071P"/>
    <property type="match status" value="1"/>
</dbReference>
<keyword evidence="6" id="KW-0325">Glycoprotein</keyword>
<dbReference type="AlphaFoldDB" id="A0AAP0PP52"/>
<dbReference type="EMBL" id="JBBNAG010000003">
    <property type="protein sequence ID" value="KAK9147791.1"/>
    <property type="molecule type" value="Genomic_DNA"/>
</dbReference>
<accession>A0AAP0PP52</accession>
<evidence type="ECO:0000256" key="4">
    <source>
        <dbReference type="ARBA" id="ARBA00022989"/>
    </source>
</evidence>
<dbReference type="PANTHER" id="PTHR13624:SF6">
    <property type="entry name" value="EMEI"/>
    <property type="match status" value="1"/>
</dbReference>
<feature type="region of interest" description="Disordered" evidence="7">
    <location>
        <begin position="52"/>
        <end position="83"/>
    </location>
</feature>
<keyword evidence="10" id="KW-1185">Reference proteome</keyword>
<evidence type="ECO:0000256" key="8">
    <source>
        <dbReference type="SAM" id="Phobius"/>
    </source>
</evidence>
<keyword evidence="5 8" id="KW-0472">Membrane</keyword>
<comment type="caution">
    <text evidence="9">The sequence shown here is derived from an EMBL/GenBank/DDBJ whole genome shotgun (WGS) entry which is preliminary data.</text>
</comment>
<proteinExistence type="inferred from homology"/>
<evidence type="ECO:0000313" key="9">
    <source>
        <dbReference type="EMBL" id="KAK9147791.1"/>
    </source>
</evidence>
<feature type="transmembrane region" description="Helical" evidence="8">
    <location>
        <begin position="225"/>
        <end position="243"/>
    </location>
</feature>
<gene>
    <name evidence="9" type="ORF">Scep_006548</name>
</gene>
<feature type="transmembrane region" description="Helical" evidence="8">
    <location>
        <begin position="12"/>
        <end position="30"/>
    </location>
</feature>
<keyword evidence="3 8" id="KW-0812">Transmembrane</keyword>
<name>A0AAP0PP52_9MAGN</name>
<feature type="transmembrane region" description="Helical" evidence="8">
    <location>
        <begin position="393"/>
        <end position="411"/>
    </location>
</feature>
<comment type="subcellular location">
    <subcellularLocation>
        <location evidence="1">Membrane</location>
        <topology evidence="1">Multi-pass membrane protein</topology>
    </subcellularLocation>
</comment>
<feature type="compositionally biased region" description="Polar residues" evidence="7">
    <location>
        <begin position="73"/>
        <end position="82"/>
    </location>
</feature>
<feature type="transmembrane region" description="Helical" evidence="8">
    <location>
        <begin position="444"/>
        <end position="463"/>
    </location>
</feature>
<feature type="transmembrane region" description="Helical" evidence="8">
    <location>
        <begin position="336"/>
        <end position="352"/>
    </location>
</feature>
<sequence length="471" mass="52924">MLSILAPYKNLILQSSLSVIVPLIATLLRLPTRFLLGLHTYIHPENLASDNKPQSGVRAAIRRPEPSDPGLNGYQNLGSNGDSIRKRSRVRDKFEFDENNAQIFRLVIVDSHIESRVYFREYRDAFVYTAMGLSSLVLCNCLLVGSESDGVLVNGSVVPLLLGFVAVFKVGFCVGKASFERSASRRLEKQTSVVLGVLGFVFAVAIVFLDAPVVFDFDLDDIDGFGKFLLCVFAGCIAGFMFIPANKNARAFWLGTDQLRWDLSIISCGLVARVILYVNFLVIIFTALLWINPVSDIFVMKRNSNPNVVNWGKGLFTFNENLVGKIGFVQSEFRKLRIWFLLASGILQFAAIRPNLQMYLNEAVLSWYQRLHSGKVPDLDFSRAKIFLHNHHLCLVVLQFFAPSALILSFVELSQIEGNLLKTFPIVCKFLPCSILVKEGALFMAWWIVFVWSVFTSLSLALYRLGFLYIS</sequence>
<evidence type="ECO:0000256" key="2">
    <source>
        <dbReference type="ARBA" id="ARBA00009706"/>
    </source>
</evidence>
<keyword evidence="4 8" id="KW-1133">Transmembrane helix</keyword>
<evidence type="ECO:0000256" key="6">
    <source>
        <dbReference type="ARBA" id="ARBA00023180"/>
    </source>
</evidence>
<protein>
    <recommendedName>
        <fullName evidence="11">Transmembrane protein</fullName>
    </recommendedName>
</protein>
<dbReference type="Proteomes" id="UP001419268">
    <property type="component" value="Unassembled WGS sequence"/>
</dbReference>
<evidence type="ECO:0000256" key="3">
    <source>
        <dbReference type="ARBA" id="ARBA00022692"/>
    </source>
</evidence>
<organism evidence="9 10">
    <name type="scientific">Stephania cephalantha</name>
    <dbReference type="NCBI Taxonomy" id="152367"/>
    <lineage>
        <taxon>Eukaryota</taxon>
        <taxon>Viridiplantae</taxon>
        <taxon>Streptophyta</taxon>
        <taxon>Embryophyta</taxon>
        <taxon>Tracheophyta</taxon>
        <taxon>Spermatophyta</taxon>
        <taxon>Magnoliopsida</taxon>
        <taxon>Ranunculales</taxon>
        <taxon>Menispermaceae</taxon>
        <taxon>Menispermoideae</taxon>
        <taxon>Cissampelideae</taxon>
        <taxon>Stephania</taxon>
    </lineage>
</organism>
<dbReference type="Pfam" id="PF10268">
    <property type="entry name" value="Tmemb_161AB"/>
    <property type="match status" value="1"/>
</dbReference>
<feature type="transmembrane region" description="Helical" evidence="8">
    <location>
        <begin position="151"/>
        <end position="172"/>
    </location>
</feature>
<feature type="transmembrane region" description="Helical" evidence="8">
    <location>
        <begin position="263"/>
        <end position="291"/>
    </location>
</feature>
<dbReference type="InterPro" id="IPR019395">
    <property type="entry name" value="Transmembrane_161A/B"/>
</dbReference>
<evidence type="ECO:0000256" key="7">
    <source>
        <dbReference type="SAM" id="MobiDB-lite"/>
    </source>
</evidence>
<evidence type="ECO:0008006" key="11">
    <source>
        <dbReference type="Google" id="ProtNLM"/>
    </source>
</evidence>
<dbReference type="GO" id="GO:0016020">
    <property type="term" value="C:membrane"/>
    <property type="evidence" value="ECO:0007669"/>
    <property type="project" value="UniProtKB-SubCell"/>
</dbReference>